<accession>A0A137NYD1</accession>
<dbReference type="PANTHER" id="PTHR11157:SF134">
    <property type="entry name" value="ELONGATION OF FATTY ACIDS PROTEIN 1-RELATED"/>
    <property type="match status" value="1"/>
</dbReference>
<keyword evidence="4 12" id="KW-0808">Transferase</keyword>
<keyword evidence="10 12" id="KW-0275">Fatty acid biosynthesis</keyword>
<dbReference type="InterPro" id="IPR002076">
    <property type="entry name" value="ELO_fam"/>
</dbReference>
<evidence type="ECO:0000256" key="4">
    <source>
        <dbReference type="ARBA" id="ARBA00022679"/>
    </source>
</evidence>
<feature type="transmembrane region" description="Helical" evidence="12">
    <location>
        <begin position="202"/>
        <end position="225"/>
    </location>
</feature>
<reference evidence="13 14" key="1">
    <citation type="journal article" date="2015" name="Genome Biol. Evol.">
        <title>Phylogenomic analyses indicate that early fungi evolved digesting cell walls of algal ancestors of land plants.</title>
        <authorList>
            <person name="Chang Y."/>
            <person name="Wang S."/>
            <person name="Sekimoto S."/>
            <person name="Aerts A.L."/>
            <person name="Choi C."/>
            <person name="Clum A."/>
            <person name="LaButti K.M."/>
            <person name="Lindquist E.A."/>
            <person name="Yee Ngan C."/>
            <person name="Ohm R.A."/>
            <person name="Salamov A.A."/>
            <person name="Grigoriev I.V."/>
            <person name="Spatafora J.W."/>
            <person name="Berbee M.L."/>
        </authorList>
    </citation>
    <scope>NUCLEOTIDE SEQUENCE [LARGE SCALE GENOMIC DNA]</scope>
    <source>
        <strain evidence="13 14">NRRL 28638</strain>
    </source>
</reference>
<evidence type="ECO:0000256" key="5">
    <source>
        <dbReference type="ARBA" id="ARBA00022692"/>
    </source>
</evidence>
<feature type="transmembrane region" description="Helical" evidence="12">
    <location>
        <begin position="41"/>
        <end position="59"/>
    </location>
</feature>
<keyword evidence="6 12" id="KW-0276">Fatty acid metabolism</keyword>
<comment type="similarity">
    <text evidence="2 12">Belongs to the ELO family.</text>
</comment>
<evidence type="ECO:0000256" key="2">
    <source>
        <dbReference type="ARBA" id="ARBA00007263"/>
    </source>
</evidence>
<evidence type="ECO:0000256" key="8">
    <source>
        <dbReference type="ARBA" id="ARBA00023098"/>
    </source>
</evidence>
<feature type="transmembrane region" description="Helical" evidence="12">
    <location>
        <begin position="71"/>
        <end position="90"/>
    </location>
</feature>
<keyword evidence="7 12" id="KW-1133">Transmembrane helix</keyword>
<dbReference type="GO" id="GO:0034626">
    <property type="term" value="P:fatty acid elongation, polyunsaturated fatty acid"/>
    <property type="evidence" value="ECO:0007669"/>
    <property type="project" value="TreeGrafter"/>
</dbReference>
<dbReference type="OrthoDB" id="434092at2759"/>
<comment type="catalytic activity">
    <reaction evidence="11">
        <text>a very-long-chain acyl-CoA + malonyl-CoA + H(+) = a very-long-chain 3-oxoacyl-CoA + CO2 + CoA</text>
        <dbReference type="Rhea" id="RHEA:32727"/>
        <dbReference type="ChEBI" id="CHEBI:15378"/>
        <dbReference type="ChEBI" id="CHEBI:16526"/>
        <dbReference type="ChEBI" id="CHEBI:57287"/>
        <dbReference type="ChEBI" id="CHEBI:57384"/>
        <dbReference type="ChEBI" id="CHEBI:90725"/>
        <dbReference type="ChEBI" id="CHEBI:90736"/>
        <dbReference type="EC" id="2.3.1.199"/>
    </reaction>
</comment>
<dbReference type="EMBL" id="KQ964625">
    <property type="protein sequence ID" value="KXN67609.1"/>
    <property type="molecule type" value="Genomic_DNA"/>
</dbReference>
<dbReference type="InterPro" id="IPR030457">
    <property type="entry name" value="ELO_CS"/>
</dbReference>
<evidence type="ECO:0000313" key="13">
    <source>
        <dbReference type="EMBL" id="KXN67609.1"/>
    </source>
</evidence>
<dbReference type="AlphaFoldDB" id="A0A137NYD1"/>
<name>A0A137NYD1_CONC2</name>
<feature type="transmembrane region" description="Helical" evidence="12">
    <location>
        <begin position="168"/>
        <end position="190"/>
    </location>
</feature>
<evidence type="ECO:0000256" key="7">
    <source>
        <dbReference type="ARBA" id="ARBA00022989"/>
    </source>
</evidence>
<dbReference type="STRING" id="796925.A0A137NYD1"/>
<organism evidence="13 14">
    <name type="scientific">Conidiobolus coronatus (strain ATCC 28846 / CBS 209.66 / NRRL 28638)</name>
    <name type="common">Delacroixia coronata</name>
    <dbReference type="NCBI Taxonomy" id="796925"/>
    <lineage>
        <taxon>Eukaryota</taxon>
        <taxon>Fungi</taxon>
        <taxon>Fungi incertae sedis</taxon>
        <taxon>Zoopagomycota</taxon>
        <taxon>Entomophthoromycotina</taxon>
        <taxon>Entomophthoromycetes</taxon>
        <taxon>Entomophthorales</taxon>
        <taxon>Ancylistaceae</taxon>
        <taxon>Conidiobolus</taxon>
    </lineage>
</organism>
<dbReference type="EC" id="2.3.1.-" evidence="12"/>
<dbReference type="GO" id="GO:0019367">
    <property type="term" value="P:fatty acid elongation, saturated fatty acid"/>
    <property type="evidence" value="ECO:0007669"/>
    <property type="project" value="TreeGrafter"/>
</dbReference>
<dbReference type="GO" id="GO:0034625">
    <property type="term" value="P:fatty acid elongation, monounsaturated fatty acid"/>
    <property type="evidence" value="ECO:0007669"/>
    <property type="project" value="TreeGrafter"/>
</dbReference>
<keyword evidence="3 12" id="KW-0444">Lipid biosynthesis</keyword>
<dbReference type="GO" id="GO:0030148">
    <property type="term" value="P:sphingolipid biosynthetic process"/>
    <property type="evidence" value="ECO:0007669"/>
    <property type="project" value="TreeGrafter"/>
</dbReference>
<protein>
    <recommendedName>
        <fullName evidence="12">Elongation of fatty acids protein</fullName>
        <ecNumber evidence="12">2.3.1.-</ecNumber>
    </recommendedName>
</protein>
<evidence type="ECO:0000256" key="6">
    <source>
        <dbReference type="ARBA" id="ARBA00022832"/>
    </source>
</evidence>
<dbReference type="GO" id="GO:0042761">
    <property type="term" value="P:very long-chain fatty acid biosynthetic process"/>
    <property type="evidence" value="ECO:0007669"/>
    <property type="project" value="TreeGrafter"/>
</dbReference>
<dbReference type="GO" id="GO:0005789">
    <property type="term" value="C:endoplasmic reticulum membrane"/>
    <property type="evidence" value="ECO:0007669"/>
    <property type="project" value="TreeGrafter"/>
</dbReference>
<dbReference type="GO" id="GO:0009922">
    <property type="term" value="F:fatty acid elongase activity"/>
    <property type="evidence" value="ECO:0007669"/>
    <property type="project" value="UniProtKB-EC"/>
</dbReference>
<evidence type="ECO:0000256" key="11">
    <source>
        <dbReference type="ARBA" id="ARBA00047375"/>
    </source>
</evidence>
<dbReference type="Proteomes" id="UP000070444">
    <property type="component" value="Unassembled WGS sequence"/>
</dbReference>
<comment type="subcellular location">
    <subcellularLocation>
        <location evidence="1">Membrane</location>
        <topology evidence="1">Multi-pass membrane protein</topology>
    </subcellularLocation>
</comment>
<keyword evidence="14" id="KW-1185">Reference proteome</keyword>
<dbReference type="PROSITE" id="PS01188">
    <property type="entry name" value="ELO"/>
    <property type="match status" value="1"/>
</dbReference>
<comment type="catalytic activity">
    <reaction evidence="12">
        <text>an acyl-CoA + malonyl-CoA + H(+) = a 3-oxoacyl-CoA + CO2 + CoA</text>
        <dbReference type="Rhea" id="RHEA:50252"/>
        <dbReference type="ChEBI" id="CHEBI:15378"/>
        <dbReference type="ChEBI" id="CHEBI:16526"/>
        <dbReference type="ChEBI" id="CHEBI:57287"/>
        <dbReference type="ChEBI" id="CHEBI:57384"/>
        <dbReference type="ChEBI" id="CHEBI:58342"/>
        <dbReference type="ChEBI" id="CHEBI:90726"/>
    </reaction>
    <physiologicalReaction direction="left-to-right" evidence="12">
        <dbReference type="Rhea" id="RHEA:50253"/>
    </physiologicalReaction>
</comment>
<evidence type="ECO:0000256" key="3">
    <source>
        <dbReference type="ARBA" id="ARBA00022516"/>
    </source>
</evidence>
<evidence type="ECO:0000256" key="12">
    <source>
        <dbReference type="RuleBase" id="RU361115"/>
    </source>
</evidence>
<dbReference type="PANTHER" id="PTHR11157">
    <property type="entry name" value="FATTY ACID ACYL TRANSFERASE-RELATED"/>
    <property type="match status" value="1"/>
</dbReference>
<evidence type="ECO:0000256" key="10">
    <source>
        <dbReference type="ARBA" id="ARBA00023160"/>
    </source>
</evidence>
<dbReference type="OMA" id="MQANWSK"/>
<keyword evidence="5 12" id="KW-0812">Transmembrane</keyword>
<dbReference type="Pfam" id="PF01151">
    <property type="entry name" value="ELO"/>
    <property type="match status" value="1"/>
</dbReference>
<keyword evidence="8 12" id="KW-0443">Lipid metabolism</keyword>
<evidence type="ECO:0000313" key="14">
    <source>
        <dbReference type="Proteomes" id="UP000070444"/>
    </source>
</evidence>
<keyword evidence="9 12" id="KW-0472">Membrane</keyword>
<evidence type="ECO:0000256" key="9">
    <source>
        <dbReference type="ARBA" id="ARBA00023136"/>
    </source>
</evidence>
<sequence length="285" mass="33429">MTSLLSVNKWIGVAYEQFTGQSIETFRFIPGTTTLSTFKQSVGFCAAYVCVIFSIKYIMRERKPIESKFLFRIHNLFLSVLSLTLLLGFLEEMIPAWFNNGFFYAVCSQKALTPQVELLLYINYLTKYYELIDTLFLVFGKKDLKFLHWYHHAMTAILCQVQLESETITSWTVVSLNLFVHVVMYYYYFLTTLNIRVWWKKYITVIQIIQFVLDITIISLVSYTYIAYNYHPTWINWGNCHGNLWAASFGAGLLASYLLLFIKFFITTYNKPKVAKKTVEPKKEQ</sequence>
<feature type="transmembrane region" description="Helical" evidence="12">
    <location>
        <begin position="245"/>
        <end position="266"/>
    </location>
</feature>
<gene>
    <name evidence="13" type="ORF">CONCODRAFT_80071</name>
</gene>
<proteinExistence type="inferred from homology"/>
<evidence type="ECO:0000256" key="1">
    <source>
        <dbReference type="ARBA" id="ARBA00004141"/>
    </source>
</evidence>